<dbReference type="EMBL" id="UOFI01000074">
    <property type="protein sequence ID" value="VAW66245.1"/>
    <property type="molecule type" value="Genomic_DNA"/>
</dbReference>
<protein>
    <submittedName>
        <fullName evidence="1">Acyltransferase family protein</fullName>
    </submittedName>
</protein>
<gene>
    <name evidence="1" type="ORF">MNBD_GAMMA09-3468</name>
</gene>
<dbReference type="AlphaFoldDB" id="A0A3B0XD76"/>
<evidence type="ECO:0000313" key="1">
    <source>
        <dbReference type="EMBL" id="VAW66245.1"/>
    </source>
</evidence>
<proteinExistence type="predicted"/>
<name>A0A3B0XD76_9ZZZZ</name>
<keyword evidence="1" id="KW-0012">Acyltransferase</keyword>
<organism evidence="1">
    <name type="scientific">hydrothermal vent metagenome</name>
    <dbReference type="NCBI Taxonomy" id="652676"/>
    <lineage>
        <taxon>unclassified sequences</taxon>
        <taxon>metagenomes</taxon>
        <taxon>ecological metagenomes</taxon>
    </lineage>
</organism>
<accession>A0A3B0XD76</accession>
<dbReference type="GO" id="GO:0016746">
    <property type="term" value="F:acyltransferase activity"/>
    <property type="evidence" value="ECO:0007669"/>
    <property type="project" value="UniProtKB-KW"/>
</dbReference>
<reference evidence="1" key="1">
    <citation type="submission" date="2018-06" db="EMBL/GenBank/DDBJ databases">
        <authorList>
            <person name="Zhirakovskaya E."/>
        </authorList>
    </citation>
    <scope>NUCLEOTIDE SEQUENCE</scope>
</reference>
<keyword evidence="1" id="KW-0808">Transferase</keyword>
<sequence length="45" mass="5457">MMGWQLDERQPEARRYVLIAYPHTSNWDFFFAMLAKWALKPKLIS</sequence>